<evidence type="ECO:0000313" key="3">
    <source>
        <dbReference type="Proteomes" id="UP000283269"/>
    </source>
</evidence>
<comment type="caution">
    <text evidence="2">The sequence shown here is derived from an EMBL/GenBank/DDBJ whole genome shotgun (WGS) entry which is preliminary data.</text>
</comment>
<accession>A0A409X3C0</accession>
<name>A0A409X3C0_PSICY</name>
<sequence length="143" mass="15862">MTDSNTENSTNNAIRTLAIFFAGTAVGMLSFVEAVFTKREGSPSSEGEPQRNTCVADFALRLSFLSLLAGMMVFTWGNQRTITSVVFTVSFILLVIAYSTWTDPSPNRDGEDHLWDRVVGYWGKWHGLGHIPNGNRDLAMVRV</sequence>
<keyword evidence="1" id="KW-0472">Membrane</keyword>
<dbReference type="OrthoDB" id="3024990at2759"/>
<dbReference type="InParanoid" id="A0A409X3C0"/>
<reference evidence="2 3" key="1">
    <citation type="journal article" date="2018" name="Evol. Lett.">
        <title>Horizontal gene cluster transfer increased hallucinogenic mushroom diversity.</title>
        <authorList>
            <person name="Reynolds H.T."/>
            <person name="Vijayakumar V."/>
            <person name="Gluck-Thaler E."/>
            <person name="Korotkin H.B."/>
            <person name="Matheny P.B."/>
            <person name="Slot J.C."/>
        </authorList>
    </citation>
    <scope>NUCLEOTIDE SEQUENCE [LARGE SCALE GENOMIC DNA]</scope>
    <source>
        <strain evidence="2 3">2631</strain>
    </source>
</reference>
<proteinExistence type="predicted"/>
<gene>
    <name evidence="2" type="ORF">CVT25_010031</name>
</gene>
<protein>
    <submittedName>
        <fullName evidence="2">Uncharacterized protein</fullName>
    </submittedName>
</protein>
<keyword evidence="1" id="KW-0812">Transmembrane</keyword>
<feature type="transmembrane region" description="Helical" evidence="1">
    <location>
        <begin position="58"/>
        <end position="76"/>
    </location>
</feature>
<feature type="transmembrane region" description="Helical" evidence="1">
    <location>
        <begin position="12"/>
        <end position="37"/>
    </location>
</feature>
<evidence type="ECO:0000313" key="2">
    <source>
        <dbReference type="EMBL" id="PPQ85258.1"/>
    </source>
</evidence>
<dbReference type="EMBL" id="NHYD01002737">
    <property type="protein sequence ID" value="PPQ85258.1"/>
    <property type="molecule type" value="Genomic_DNA"/>
</dbReference>
<keyword evidence="1" id="KW-1133">Transmembrane helix</keyword>
<feature type="transmembrane region" description="Helical" evidence="1">
    <location>
        <begin position="82"/>
        <end position="101"/>
    </location>
</feature>
<dbReference type="Proteomes" id="UP000283269">
    <property type="component" value="Unassembled WGS sequence"/>
</dbReference>
<keyword evidence="3" id="KW-1185">Reference proteome</keyword>
<organism evidence="2 3">
    <name type="scientific">Psilocybe cyanescens</name>
    <dbReference type="NCBI Taxonomy" id="93625"/>
    <lineage>
        <taxon>Eukaryota</taxon>
        <taxon>Fungi</taxon>
        <taxon>Dikarya</taxon>
        <taxon>Basidiomycota</taxon>
        <taxon>Agaricomycotina</taxon>
        <taxon>Agaricomycetes</taxon>
        <taxon>Agaricomycetidae</taxon>
        <taxon>Agaricales</taxon>
        <taxon>Agaricineae</taxon>
        <taxon>Strophariaceae</taxon>
        <taxon>Psilocybe</taxon>
    </lineage>
</organism>
<evidence type="ECO:0000256" key="1">
    <source>
        <dbReference type="SAM" id="Phobius"/>
    </source>
</evidence>
<dbReference type="AlphaFoldDB" id="A0A409X3C0"/>